<protein>
    <submittedName>
        <fullName evidence="1">Uncharacterized protein</fullName>
    </submittedName>
</protein>
<sequence length="78" mass="9271">MNVMGNKLTKIEDSLFVIGGYILEILLQEKKAIDDLYSEFSRIYPKKISFETFMYAIDFLYMIKKLRIIKEDILEIII</sequence>
<dbReference type="EMBL" id="AAMOXJ010000010">
    <property type="protein sequence ID" value="EDJ6169256.1"/>
    <property type="molecule type" value="Genomic_DNA"/>
</dbReference>
<evidence type="ECO:0000313" key="1">
    <source>
        <dbReference type="EMBL" id="EDJ6169256.1"/>
    </source>
</evidence>
<dbReference type="Proteomes" id="UP000287237">
    <property type="component" value="Unassembled WGS sequence"/>
</dbReference>
<comment type="caution">
    <text evidence="1">The sequence shown here is derived from an EMBL/GenBank/DDBJ whole genome shotgun (WGS) entry which is preliminary data.</text>
</comment>
<accession>A0A1E7NJ31</accession>
<dbReference type="Pfam" id="PF20293">
    <property type="entry name" value="MC6"/>
    <property type="match status" value="1"/>
</dbReference>
<name>A0A1E7NJ31_CAMJU</name>
<dbReference type="EMBL" id="PRCK01000009">
    <property type="protein sequence ID" value="RTJ94629.1"/>
    <property type="molecule type" value="Genomic_DNA"/>
</dbReference>
<reference evidence="1 4" key="2">
    <citation type="submission" date="2019-10" db="EMBL/GenBank/DDBJ databases">
        <authorList>
            <consortium name="PulseNet: The National Subtyping Network for Foodborne Disease Surveillance"/>
            <person name="Tarr C.L."/>
            <person name="Trees E."/>
            <person name="Katz L.S."/>
            <person name="Carleton-Romer H.A."/>
            <person name="Stroika S."/>
            <person name="Kucerova Z."/>
            <person name="Roache K.F."/>
            <person name="Sabol A.L."/>
            <person name="Besser J."/>
            <person name="Gerner-Smidt P."/>
        </authorList>
    </citation>
    <scope>NUCLEOTIDE SEQUENCE [LARGE SCALE GENOMIC DNA]</scope>
    <source>
        <strain evidence="1 4">PNUSAC012955</strain>
    </source>
</reference>
<organism evidence="1 4">
    <name type="scientific">Campylobacter jejuni</name>
    <dbReference type="NCBI Taxonomy" id="197"/>
    <lineage>
        <taxon>Bacteria</taxon>
        <taxon>Pseudomonadati</taxon>
        <taxon>Campylobacterota</taxon>
        <taxon>Epsilonproteobacteria</taxon>
        <taxon>Campylobacterales</taxon>
        <taxon>Campylobacteraceae</taxon>
        <taxon>Campylobacter</taxon>
    </lineage>
</organism>
<dbReference type="InterPro" id="IPR046897">
    <property type="entry name" value="ABC-3C_MC6"/>
</dbReference>
<evidence type="ECO:0000313" key="3">
    <source>
        <dbReference type="Proteomes" id="UP000287237"/>
    </source>
</evidence>
<evidence type="ECO:0000313" key="4">
    <source>
        <dbReference type="Proteomes" id="UP000482054"/>
    </source>
</evidence>
<dbReference type="AlphaFoldDB" id="A0A1E7NJ31"/>
<dbReference type="Proteomes" id="UP000482054">
    <property type="component" value="Unassembled WGS sequence"/>
</dbReference>
<proteinExistence type="predicted"/>
<gene>
    <name evidence="2" type="ORF">C3H42_08755</name>
    <name evidence="1" type="ORF">GFF90_06595</name>
</gene>
<reference evidence="2 3" key="1">
    <citation type="journal article" date="2019" name="Appl. Environ. Microbiol.">
        <title>Population genetics and characterization of Campylobacter jejuni isolates in western jackdaws and game birds in Finland.</title>
        <authorList>
            <person name="Kovanen S."/>
            <person name="Rossi M."/>
            <person name="Pohja-Mykra M."/>
            <person name="Nieminen T."/>
            <person name="Raunio-Saarnisto M."/>
            <person name="Sauvala M."/>
            <person name="Fredriksson-Ahomaa M."/>
            <person name="Hanninen M.L."/>
            <person name="Kivisto R."/>
        </authorList>
    </citation>
    <scope>NUCLEOTIDE SEQUENCE [LARGE SCALE GENOMIC DNA]</scope>
    <source>
        <strain evidence="2 3">CB296</strain>
    </source>
</reference>
<evidence type="ECO:0000313" key="2">
    <source>
        <dbReference type="EMBL" id="RTJ94629.1"/>
    </source>
</evidence>
<dbReference type="RefSeq" id="WP_052797873.1">
    <property type="nucleotide sequence ID" value="NZ_CAKJUP010000005.1"/>
</dbReference>